<keyword evidence="3" id="KW-1185">Reference proteome</keyword>
<organism evidence="2 3">
    <name type="scientific">Aneurinibacillus migulanus</name>
    <name type="common">Bacillus migulanus</name>
    <dbReference type="NCBI Taxonomy" id="47500"/>
    <lineage>
        <taxon>Bacteria</taxon>
        <taxon>Bacillati</taxon>
        <taxon>Bacillota</taxon>
        <taxon>Bacilli</taxon>
        <taxon>Bacillales</taxon>
        <taxon>Paenibacillaceae</taxon>
        <taxon>Aneurinibacillus group</taxon>
        <taxon>Aneurinibacillus</taxon>
    </lineage>
</organism>
<dbReference type="Pfam" id="PF01695">
    <property type="entry name" value="IstB_IS21"/>
    <property type="match status" value="1"/>
</dbReference>
<dbReference type="SMART" id="SM00382">
    <property type="entry name" value="AAA"/>
    <property type="match status" value="1"/>
</dbReference>
<sequence>MREFLQKPNMIMDSKALEDFRRQREEEDRALVQQILKDNAAAKRAKLQRIFDENSLIPKKLLPATFDNYRPGNKSQVWAKQKCWEYADFFDPEESSNLLMTGPYGVGKSHLAKSIQNRLIENGYTCIYISTPKLLTKIRSTYNRESEYSELELLEVIEQVDCLVLDDIGAENGTDWTESKVFEVVESRLGKHTIYTTNLSGKQLEKQIGERNMSRLMQDTETLQVIGEDYRRRGLRRAGE</sequence>
<dbReference type="GO" id="GO:0005524">
    <property type="term" value="F:ATP binding"/>
    <property type="evidence" value="ECO:0007669"/>
    <property type="project" value="InterPro"/>
</dbReference>
<accession>A0A0M0H9J7</accession>
<comment type="caution">
    <text evidence="2">The sequence shown here is derived from an EMBL/GenBank/DDBJ whole genome shotgun (WGS) entry which is preliminary data.</text>
</comment>
<proteinExistence type="predicted"/>
<protein>
    <recommendedName>
        <fullName evidence="1">AAA+ ATPase domain-containing protein</fullName>
    </recommendedName>
</protein>
<name>A0A0M0H9J7_ANEMI</name>
<dbReference type="SUPFAM" id="SSF52540">
    <property type="entry name" value="P-loop containing nucleoside triphosphate hydrolases"/>
    <property type="match status" value="1"/>
</dbReference>
<dbReference type="InterPro" id="IPR003593">
    <property type="entry name" value="AAA+_ATPase"/>
</dbReference>
<evidence type="ECO:0000313" key="3">
    <source>
        <dbReference type="Proteomes" id="UP000037269"/>
    </source>
</evidence>
<gene>
    <name evidence="2" type="ORF">AF333_06640</name>
</gene>
<reference evidence="2 3" key="1">
    <citation type="submission" date="2015-07" db="EMBL/GenBank/DDBJ databases">
        <title>Fjat-14205 dsm 2895.</title>
        <authorList>
            <person name="Liu B."/>
            <person name="Wang J."/>
            <person name="Zhu Y."/>
            <person name="Liu G."/>
            <person name="Chen Q."/>
            <person name="Chen Z."/>
            <person name="Lan J."/>
            <person name="Che J."/>
            <person name="Ge C."/>
            <person name="Shi H."/>
            <person name="Pan Z."/>
            <person name="Liu X."/>
        </authorList>
    </citation>
    <scope>NUCLEOTIDE SEQUENCE [LARGE SCALE GENOMIC DNA]</scope>
    <source>
        <strain evidence="2 3">DSM 2895</strain>
    </source>
</reference>
<feature type="domain" description="AAA+ ATPase" evidence="1">
    <location>
        <begin position="94"/>
        <end position="227"/>
    </location>
</feature>
<evidence type="ECO:0000259" key="1">
    <source>
        <dbReference type="SMART" id="SM00382"/>
    </source>
</evidence>
<dbReference type="Gene3D" id="3.40.50.300">
    <property type="entry name" value="P-loop containing nucleotide triphosphate hydrolases"/>
    <property type="match status" value="1"/>
</dbReference>
<dbReference type="CDD" id="cd00009">
    <property type="entry name" value="AAA"/>
    <property type="match status" value="1"/>
</dbReference>
<dbReference type="Proteomes" id="UP000037269">
    <property type="component" value="Unassembled WGS sequence"/>
</dbReference>
<dbReference type="PANTHER" id="PTHR30050">
    <property type="entry name" value="CHROMOSOMAL REPLICATION INITIATOR PROTEIN DNAA"/>
    <property type="match status" value="1"/>
</dbReference>
<dbReference type="STRING" id="47500.AF333_06640"/>
<dbReference type="EMBL" id="LGUG01000004">
    <property type="protein sequence ID" value="KON98401.1"/>
    <property type="molecule type" value="Genomic_DNA"/>
</dbReference>
<dbReference type="InterPro" id="IPR027417">
    <property type="entry name" value="P-loop_NTPase"/>
</dbReference>
<dbReference type="AlphaFoldDB" id="A0A0M0H9J7"/>
<evidence type="ECO:0000313" key="2">
    <source>
        <dbReference type="EMBL" id="KON98401.1"/>
    </source>
</evidence>
<dbReference type="GO" id="GO:0006260">
    <property type="term" value="P:DNA replication"/>
    <property type="evidence" value="ECO:0007669"/>
    <property type="project" value="TreeGrafter"/>
</dbReference>
<dbReference type="PANTHER" id="PTHR30050:SF4">
    <property type="entry name" value="ATP-BINDING PROTEIN RV3427C IN INSERTION SEQUENCE-RELATED"/>
    <property type="match status" value="1"/>
</dbReference>
<dbReference type="InterPro" id="IPR002611">
    <property type="entry name" value="IstB_ATP-bd"/>
</dbReference>